<keyword evidence="4" id="KW-0813">Transport</keyword>
<dbReference type="Proteomes" id="UP000006408">
    <property type="component" value="Unassembled WGS sequence"/>
</dbReference>
<gene>
    <name evidence="15" type="ORF">BIFANG_03273</name>
</gene>
<dbReference type="PROSITE" id="PS50893">
    <property type="entry name" value="ABC_TRANSPORTER_2"/>
    <property type="match status" value="2"/>
</dbReference>
<feature type="compositionally biased region" description="Basic and acidic residues" evidence="12">
    <location>
        <begin position="537"/>
        <end position="546"/>
    </location>
</feature>
<evidence type="ECO:0000256" key="5">
    <source>
        <dbReference type="ARBA" id="ARBA00022475"/>
    </source>
</evidence>
<dbReference type="Gene3D" id="3.40.50.300">
    <property type="entry name" value="P-loop containing nucleotide triphosphate hydrolases"/>
    <property type="match status" value="2"/>
</dbReference>
<name>C4FG08_9BIFI</name>
<dbReference type="eggNOG" id="COG0619">
    <property type="taxonomic scope" value="Bacteria"/>
</dbReference>
<keyword evidence="16" id="KW-1185">Reference proteome</keyword>
<comment type="subcellular location">
    <subcellularLocation>
        <location evidence="2">Cell membrane</location>
    </subcellularLocation>
    <subcellularLocation>
        <location evidence="1">Membrane</location>
        <topology evidence="1">Multi-pass membrane protein</topology>
    </subcellularLocation>
</comment>
<dbReference type="SMART" id="SM00382">
    <property type="entry name" value="AAA"/>
    <property type="match status" value="2"/>
</dbReference>
<dbReference type="CDD" id="cd16914">
    <property type="entry name" value="EcfT"/>
    <property type="match status" value="1"/>
</dbReference>
<dbReference type="GO" id="GO:0042626">
    <property type="term" value="F:ATPase-coupled transmembrane transporter activity"/>
    <property type="evidence" value="ECO:0007669"/>
    <property type="project" value="TreeGrafter"/>
</dbReference>
<dbReference type="PATRIC" id="fig|518635.7.peg.1162"/>
<proteinExistence type="inferred from homology"/>
<feature type="transmembrane region" description="Helical" evidence="13">
    <location>
        <begin position="564"/>
        <end position="594"/>
    </location>
</feature>
<evidence type="ECO:0000256" key="3">
    <source>
        <dbReference type="ARBA" id="ARBA00005417"/>
    </source>
</evidence>
<accession>C4FG08</accession>
<keyword evidence="8 15" id="KW-0067">ATP-binding</keyword>
<evidence type="ECO:0000256" key="4">
    <source>
        <dbReference type="ARBA" id="ARBA00022448"/>
    </source>
</evidence>
<dbReference type="PROSITE" id="PS00211">
    <property type="entry name" value="ABC_TRANSPORTER_1"/>
    <property type="match status" value="2"/>
</dbReference>
<keyword evidence="9" id="KW-1278">Translocase</keyword>
<dbReference type="STRING" id="1683.Bang102_007975"/>
<keyword evidence="5" id="KW-1003">Cell membrane</keyword>
<keyword evidence="6 13" id="KW-0812">Transmembrane</keyword>
<comment type="caution">
    <text evidence="15">The sequence shown here is derived from an EMBL/GenBank/DDBJ whole genome shotgun (WGS) entry which is preliminary data.</text>
</comment>
<evidence type="ECO:0000256" key="2">
    <source>
        <dbReference type="ARBA" id="ARBA00004236"/>
    </source>
</evidence>
<evidence type="ECO:0000256" key="9">
    <source>
        <dbReference type="ARBA" id="ARBA00022967"/>
    </source>
</evidence>
<keyword evidence="10 13" id="KW-1133">Transmembrane helix</keyword>
<dbReference type="GO" id="GO:0005524">
    <property type="term" value="F:ATP binding"/>
    <property type="evidence" value="ECO:0007669"/>
    <property type="project" value="UniProtKB-KW"/>
</dbReference>
<dbReference type="Pfam" id="PF02361">
    <property type="entry name" value="CbiQ"/>
    <property type="match status" value="1"/>
</dbReference>
<dbReference type="InterPro" id="IPR050095">
    <property type="entry name" value="ECF_ABC_transporter_ATP-bd"/>
</dbReference>
<feature type="transmembrane region" description="Helical" evidence="13">
    <location>
        <begin position="783"/>
        <end position="802"/>
    </location>
</feature>
<dbReference type="InterPro" id="IPR003339">
    <property type="entry name" value="ABC/ECF_trnsptr_transmembrane"/>
</dbReference>
<feature type="domain" description="ABC transporter" evidence="14">
    <location>
        <begin position="18"/>
        <end position="259"/>
    </location>
</feature>
<evidence type="ECO:0000313" key="16">
    <source>
        <dbReference type="Proteomes" id="UP000006408"/>
    </source>
</evidence>
<dbReference type="CDD" id="cd03225">
    <property type="entry name" value="ABC_cobalt_CbiO_domain1"/>
    <property type="match status" value="2"/>
</dbReference>
<organism evidence="15 16">
    <name type="scientific">Bifidobacterium angulatum DSM 20098 = JCM 7096</name>
    <dbReference type="NCBI Taxonomy" id="518635"/>
    <lineage>
        <taxon>Bacteria</taxon>
        <taxon>Bacillati</taxon>
        <taxon>Actinomycetota</taxon>
        <taxon>Actinomycetes</taxon>
        <taxon>Bifidobacteriales</taxon>
        <taxon>Bifidobacteriaceae</taxon>
        <taxon>Bifidobacterium</taxon>
    </lineage>
</organism>
<feature type="transmembrane region" description="Helical" evidence="13">
    <location>
        <begin position="606"/>
        <end position="623"/>
    </location>
</feature>
<evidence type="ECO:0000256" key="7">
    <source>
        <dbReference type="ARBA" id="ARBA00022741"/>
    </source>
</evidence>
<evidence type="ECO:0000256" key="10">
    <source>
        <dbReference type="ARBA" id="ARBA00022989"/>
    </source>
</evidence>
<dbReference type="HOGENOM" id="CLU_000604_38_1_11"/>
<evidence type="ECO:0000256" key="11">
    <source>
        <dbReference type="ARBA" id="ARBA00023136"/>
    </source>
</evidence>
<keyword evidence="11 13" id="KW-0472">Membrane</keyword>
<dbReference type="EMBL" id="ABYS02000009">
    <property type="protein sequence ID" value="EEP20704.1"/>
    <property type="molecule type" value="Genomic_DNA"/>
</dbReference>
<reference evidence="15" key="1">
    <citation type="submission" date="2009-04" db="EMBL/GenBank/DDBJ databases">
        <authorList>
            <person name="Weinstock G."/>
            <person name="Sodergren E."/>
            <person name="Clifton S."/>
            <person name="Fulton L."/>
            <person name="Fulton B."/>
            <person name="Courtney L."/>
            <person name="Fronick C."/>
            <person name="Harrison M."/>
            <person name="Strong C."/>
            <person name="Farmer C."/>
            <person name="Delahaunty K."/>
            <person name="Markovic C."/>
            <person name="Hall O."/>
            <person name="Minx P."/>
            <person name="Tomlinson C."/>
            <person name="Mitreva M."/>
            <person name="Nelson J."/>
            <person name="Hou S."/>
            <person name="Wollam A."/>
            <person name="Pepin K.H."/>
            <person name="Johnson M."/>
            <person name="Bhonagiri V."/>
            <person name="Nash W.E."/>
            <person name="Warren W."/>
            <person name="Chinwalla A."/>
            <person name="Mardis E.R."/>
            <person name="Wilson R.K."/>
        </authorList>
    </citation>
    <scope>NUCLEOTIDE SEQUENCE [LARGE SCALE GENOMIC DNA]</scope>
    <source>
        <strain evidence="15">DSM 20098</strain>
    </source>
</reference>
<dbReference type="FunFam" id="3.40.50.300:FF:000224">
    <property type="entry name" value="Energy-coupling factor transporter ATP-binding protein EcfA"/>
    <property type="match status" value="1"/>
</dbReference>
<feature type="domain" description="ABC transporter" evidence="14">
    <location>
        <begin position="294"/>
        <end position="531"/>
    </location>
</feature>
<evidence type="ECO:0000259" key="14">
    <source>
        <dbReference type="PROSITE" id="PS50893"/>
    </source>
</evidence>
<evidence type="ECO:0000256" key="12">
    <source>
        <dbReference type="SAM" id="MobiDB-lite"/>
    </source>
</evidence>
<evidence type="ECO:0000256" key="1">
    <source>
        <dbReference type="ARBA" id="ARBA00004141"/>
    </source>
</evidence>
<evidence type="ECO:0000256" key="13">
    <source>
        <dbReference type="SAM" id="Phobius"/>
    </source>
</evidence>
<feature type="region of interest" description="Disordered" evidence="12">
    <location>
        <begin position="512"/>
        <end position="546"/>
    </location>
</feature>
<dbReference type="GO" id="GO:0016887">
    <property type="term" value="F:ATP hydrolysis activity"/>
    <property type="evidence" value="ECO:0007669"/>
    <property type="project" value="InterPro"/>
</dbReference>
<evidence type="ECO:0000313" key="15">
    <source>
        <dbReference type="EMBL" id="EEP20704.1"/>
    </source>
</evidence>
<dbReference type="InterPro" id="IPR003593">
    <property type="entry name" value="AAA+_ATPase"/>
</dbReference>
<protein>
    <submittedName>
        <fullName evidence="15">Cobalt ABC transporter, ATP-binding protein</fullName>
    </submittedName>
</protein>
<dbReference type="PANTHER" id="PTHR43553:SF24">
    <property type="entry name" value="ENERGY-COUPLING FACTOR TRANSPORTER ATP-BINDING PROTEIN ECFA1"/>
    <property type="match status" value="1"/>
</dbReference>
<dbReference type="InterPro" id="IPR017871">
    <property type="entry name" value="ABC_transporter-like_CS"/>
</dbReference>
<dbReference type="PANTHER" id="PTHR43553">
    <property type="entry name" value="HEAVY METAL TRANSPORTER"/>
    <property type="match status" value="1"/>
</dbReference>
<dbReference type="GO" id="GO:0043190">
    <property type="term" value="C:ATP-binding cassette (ABC) transporter complex"/>
    <property type="evidence" value="ECO:0007669"/>
    <property type="project" value="TreeGrafter"/>
</dbReference>
<sequence length="803" mass="86137">MPQMTESTMNTPGTDPIVELHDVRFSYDTGAHWTLDGIDLTIMPGERICLTGANGSGKSTLARLICGLAAPDSGTVRLLGMPVFTTADGPDAESYRAARRGIGAVFQKPEDQIVTTILEDDVAFGPENLAVPHGKIGERIDTALRAVGLQRQRQADPTRMSGGQQQRAAIAGMLAMQPRLLVLDEPTAMLDETARADVMQVLDELQQRGTTIVHVTHRPEETAHATRTLRLEHGRLISLTQPATHTAESTAVTPMETDTANANATADTVNATVADTVPADLQPSDHQCAGNPLVAIDHLTYTYPGTTTPALADLSFTIDHGETIAVIGSNGAGKSTLARVICALAKPNSGTVMVDGIPLHRANRRQRARVHASVGYIMQHPEHQLFASSVAEDIAFGPSNQGLSESEVTRRVEETMRLLHIDHLADCSPFALSGGQQRLVAIAGVLACRPKLIIMDEPAAGLDADARRRLHALIGRLHERGVAVMLITHDTDEARAVADRIVRIAPAAGADERDVASRGESATTSTRNGTAHGHRPGHSERRQSKDRVSASFVARLDPRVKLPVFLLVMMCAFVISNGHQLAVGACAVAVVLAASRIGVRRLWRSIRVFLVLFAFMGLANVFFVRTGTVLATIGSVPITDDGLAISALYICRFAMVIVLGAVFLATTTPTAITDAVDSLFSPLRRFGLHTQEVALVFSLALRFLPTLAMETRAIMDAQAARGGSIETGSPLRRLHAMAAIIVPVFAGALRHADNLSLALDARCYEEGIDRTHWRTLRIMPYDIVFATGAILTVLAIAVFAFLP</sequence>
<dbReference type="InterPro" id="IPR027417">
    <property type="entry name" value="P-loop_NTPase"/>
</dbReference>
<dbReference type="AlphaFoldDB" id="C4FG08"/>
<dbReference type="eggNOG" id="COG1129">
    <property type="taxonomic scope" value="Bacteria"/>
</dbReference>
<comment type="similarity">
    <text evidence="3">Belongs to the ABC transporter superfamily.</text>
</comment>
<evidence type="ECO:0000256" key="6">
    <source>
        <dbReference type="ARBA" id="ARBA00022692"/>
    </source>
</evidence>
<dbReference type="InterPro" id="IPR015856">
    <property type="entry name" value="ABC_transpr_CbiO/EcfA_su"/>
</dbReference>
<dbReference type="InterPro" id="IPR003439">
    <property type="entry name" value="ABC_transporter-like_ATP-bd"/>
</dbReference>
<dbReference type="Pfam" id="PF00005">
    <property type="entry name" value="ABC_tran"/>
    <property type="match status" value="2"/>
</dbReference>
<dbReference type="NCBIfam" id="NF010167">
    <property type="entry name" value="PRK13648.1"/>
    <property type="match status" value="2"/>
</dbReference>
<keyword evidence="7" id="KW-0547">Nucleotide-binding</keyword>
<feature type="transmembrane region" description="Helical" evidence="13">
    <location>
        <begin position="643"/>
        <end position="665"/>
    </location>
</feature>
<evidence type="ECO:0000256" key="8">
    <source>
        <dbReference type="ARBA" id="ARBA00022840"/>
    </source>
</evidence>
<feature type="compositionally biased region" description="Polar residues" evidence="12">
    <location>
        <begin position="520"/>
        <end position="529"/>
    </location>
</feature>
<dbReference type="SUPFAM" id="SSF52540">
    <property type="entry name" value="P-loop containing nucleoside triphosphate hydrolases"/>
    <property type="match status" value="2"/>
</dbReference>